<dbReference type="InParanoid" id="K1RC28"/>
<dbReference type="HOGENOM" id="CLU_2814951_0_0_1"/>
<reference evidence="2" key="1">
    <citation type="journal article" date="2012" name="Nature">
        <title>The oyster genome reveals stress adaptation and complexity of shell formation.</title>
        <authorList>
            <person name="Zhang G."/>
            <person name="Fang X."/>
            <person name="Guo X."/>
            <person name="Li L."/>
            <person name="Luo R."/>
            <person name="Xu F."/>
            <person name="Yang P."/>
            <person name="Zhang L."/>
            <person name="Wang X."/>
            <person name="Qi H."/>
            <person name="Xiong Z."/>
            <person name="Que H."/>
            <person name="Xie Y."/>
            <person name="Holland P.W."/>
            <person name="Paps J."/>
            <person name="Zhu Y."/>
            <person name="Wu F."/>
            <person name="Chen Y."/>
            <person name="Wang J."/>
            <person name="Peng C."/>
            <person name="Meng J."/>
            <person name="Yang L."/>
            <person name="Liu J."/>
            <person name="Wen B."/>
            <person name="Zhang N."/>
            <person name="Huang Z."/>
            <person name="Zhu Q."/>
            <person name="Feng Y."/>
            <person name="Mount A."/>
            <person name="Hedgecock D."/>
            <person name="Xu Z."/>
            <person name="Liu Y."/>
            <person name="Domazet-Loso T."/>
            <person name="Du Y."/>
            <person name="Sun X."/>
            <person name="Zhang S."/>
            <person name="Liu B."/>
            <person name="Cheng P."/>
            <person name="Jiang X."/>
            <person name="Li J."/>
            <person name="Fan D."/>
            <person name="Wang W."/>
            <person name="Fu W."/>
            <person name="Wang T."/>
            <person name="Wang B."/>
            <person name="Zhang J."/>
            <person name="Peng Z."/>
            <person name="Li Y."/>
            <person name="Li N."/>
            <person name="Wang J."/>
            <person name="Chen M."/>
            <person name="He Y."/>
            <person name="Tan F."/>
            <person name="Song X."/>
            <person name="Zheng Q."/>
            <person name="Huang R."/>
            <person name="Yang H."/>
            <person name="Du X."/>
            <person name="Chen L."/>
            <person name="Yang M."/>
            <person name="Gaffney P.M."/>
            <person name="Wang S."/>
            <person name="Luo L."/>
            <person name="She Z."/>
            <person name="Ming Y."/>
            <person name="Huang W."/>
            <person name="Zhang S."/>
            <person name="Huang B."/>
            <person name="Zhang Y."/>
            <person name="Qu T."/>
            <person name="Ni P."/>
            <person name="Miao G."/>
            <person name="Wang J."/>
            <person name="Wang Q."/>
            <person name="Steinberg C.E."/>
            <person name="Wang H."/>
            <person name="Li N."/>
            <person name="Qian L."/>
            <person name="Zhang G."/>
            <person name="Li Y."/>
            <person name="Yang H."/>
            <person name="Liu X."/>
            <person name="Wang J."/>
            <person name="Yin Y."/>
            <person name="Wang J."/>
        </authorList>
    </citation>
    <scope>NUCLEOTIDE SEQUENCE [LARGE SCALE GENOMIC DNA]</scope>
    <source>
        <strain evidence="2">05x7-T-G4-1.051#20</strain>
    </source>
</reference>
<accession>K1RC28</accession>
<feature type="region of interest" description="Disordered" evidence="1">
    <location>
        <begin position="1"/>
        <end position="28"/>
    </location>
</feature>
<gene>
    <name evidence="2" type="ORF">CGI_10002897</name>
</gene>
<evidence type="ECO:0000313" key="2">
    <source>
        <dbReference type="EMBL" id="EKC31631.1"/>
    </source>
</evidence>
<dbReference type="AlphaFoldDB" id="K1RC28"/>
<proteinExistence type="predicted"/>
<dbReference type="EMBL" id="JH816460">
    <property type="protein sequence ID" value="EKC31631.1"/>
    <property type="molecule type" value="Genomic_DNA"/>
</dbReference>
<sequence length="67" mass="7607">MDRGHLEKNYSRQKKDNQRLHTKPNQRVVTRPSAVAVGRAGIAIIFMAANVRHHKYPKPPHGKGNAR</sequence>
<feature type="compositionally biased region" description="Basic and acidic residues" evidence="1">
    <location>
        <begin position="1"/>
        <end position="19"/>
    </location>
</feature>
<name>K1RC28_MAGGI</name>
<evidence type="ECO:0000256" key="1">
    <source>
        <dbReference type="SAM" id="MobiDB-lite"/>
    </source>
</evidence>
<organism evidence="2">
    <name type="scientific">Magallana gigas</name>
    <name type="common">Pacific oyster</name>
    <name type="synonym">Crassostrea gigas</name>
    <dbReference type="NCBI Taxonomy" id="29159"/>
    <lineage>
        <taxon>Eukaryota</taxon>
        <taxon>Metazoa</taxon>
        <taxon>Spiralia</taxon>
        <taxon>Lophotrochozoa</taxon>
        <taxon>Mollusca</taxon>
        <taxon>Bivalvia</taxon>
        <taxon>Autobranchia</taxon>
        <taxon>Pteriomorphia</taxon>
        <taxon>Ostreida</taxon>
        <taxon>Ostreoidea</taxon>
        <taxon>Ostreidae</taxon>
        <taxon>Magallana</taxon>
    </lineage>
</organism>
<protein>
    <submittedName>
        <fullName evidence="2">Uncharacterized protein</fullName>
    </submittedName>
</protein>